<feature type="compositionally biased region" description="Basic and acidic residues" evidence="2">
    <location>
        <begin position="456"/>
        <end position="510"/>
    </location>
</feature>
<feature type="compositionally biased region" description="Acidic residues" evidence="2">
    <location>
        <begin position="542"/>
        <end position="553"/>
    </location>
</feature>
<evidence type="ECO:0000259" key="3">
    <source>
        <dbReference type="PROSITE" id="PS50006"/>
    </source>
</evidence>
<protein>
    <recommendedName>
        <fullName evidence="3">FHA domain-containing protein</fullName>
    </recommendedName>
</protein>
<keyword evidence="1" id="KW-0175">Coiled coil</keyword>
<dbReference type="RefSeq" id="XP_007515654.1">
    <property type="nucleotide sequence ID" value="XM_007515592.1"/>
</dbReference>
<evidence type="ECO:0000256" key="2">
    <source>
        <dbReference type="SAM" id="MobiDB-lite"/>
    </source>
</evidence>
<dbReference type="AlphaFoldDB" id="K8EZ60"/>
<dbReference type="PANTHER" id="PTHR23308">
    <property type="entry name" value="NUCLEAR INHIBITOR OF PROTEIN PHOSPHATASE-1"/>
    <property type="match status" value="1"/>
</dbReference>
<keyword evidence="5" id="KW-1185">Reference proteome</keyword>
<evidence type="ECO:0000256" key="1">
    <source>
        <dbReference type="SAM" id="Coils"/>
    </source>
</evidence>
<dbReference type="KEGG" id="bpg:Bathy01g01780"/>
<feature type="compositionally biased region" description="Basic residues" evidence="2">
    <location>
        <begin position="293"/>
        <end position="303"/>
    </location>
</feature>
<feature type="region of interest" description="Disordered" evidence="2">
    <location>
        <begin position="225"/>
        <end position="257"/>
    </location>
</feature>
<name>K8EZ60_9CHLO</name>
<dbReference type="SMART" id="SM00240">
    <property type="entry name" value="FHA"/>
    <property type="match status" value="1"/>
</dbReference>
<dbReference type="GeneID" id="19017913"/>
<dbReference type="Pfam" id="PF00498">
    <property type="entry name" value="FHA"/>
    <property type="match status" value="1"/>
</dbReference>
<dbReference type="InterPro" id="IPR008984">
    <property type="entry name" value="SMAD_FHA_dom_sf"/>
</dbReference>
<reference evidence="4 5" key="1">
    <citation type="submission" date="2011-10" db="EMBL/GenBank/DDBJ databases">
        <authorList>
            <person name="Genoscope - CEA"/>
        </authorList>
    </citation>
    <scope>NUCLEOTIDE SEQUENCE [LARGE SCALE GENOMIC DNA]</scope>
    <source>
        <strain evidence="4 5">RCC 1105</strain>
    </source>
</reference>
<feature type="coiled-coil region" evidence="1">
    <location>
        <begin position="156"/>
        <end position="183"/>
    </location>
</feature>
<dbReference type="PROSITE" id="PS50006">
    <property type="entry name" value="FHA_DOMAIN"/>
    <property type="match status" value="1"/>
</dbReference>
<evidence type="ECO:0000313" key="5">
    <source>
        <dbReference type="Proteomes" id="UP000198341"/>
    </source>
</evidence>
<proteinExistence type="predicted"/>
<feature type="compositionally biased region" description="Basic and acidic residues" evidence="2">
    <location>
        <begin position="225"/>
        <end position="245"/>
    </location>
</feature>
<dbReference type="EMBL" id="FO082278">
    <property type="protein sequence ID" value="CCO14533.1"/>
    <property type="molecule type" value="Genomic_DNA"/>
</dbReference>
<feature type="domain" description="FHA" evidence="3">
    <location>
        <begin position="61"/>
        <end position="112"/>
    </location>
</feature>
<dbReference type="eggNOG" id="KOG1881">
    <property type="taxonomic scope" value="Eukaryota"/>
</dbReference>
<dbReference type="Gene3D" id="2.60.200.20">
    <property type="match status" value="1"/>
</dbReference>
<dbReference type="SUPFAM" id="SSF49879">
    <property type="entry name" value="SMAD/FHA domain"/>
    <property type="match status" value="1"/>
</dbReference>
<feature type="region of interest" description="Disordered" evidence="2">
    <location>
        <begin position="438"/>
        <end position="593"/>
    </location>
</feature>
<feature type="region of interest" description="Disordered" evidence="2">
    <location>
        <begin position="662"/>
        <end position="709"/>
    </location>
</feature>
<feature type="compositionally biased region" description="Basic and acidic residues" evidence="2">
    <location>
        <begin position="579"/>
        <end position="589"/>
    </location>
</feature>
<evidence type="ECO:0000313" key="4">
    <source>
        <dbReference type="EMBL" id="CCO14533.1"/>
    </source>
</evidence>
<feature type="region of interest" description="Disordered" evidence="2">
    <location>
        <begin position="288"/>
        <end position="341"/>
    </location>
</feature>
<dbReference type="Proteomes" id="UP000198341">
    <property type="component" value="Chromosome 1"/>
</dbReference>
<dbReference type="OrthoDB" id="444265at2759"/>
<accession>K8EZ60</accession>
<feature type="compositionally biased region" description="Basic and acidic residues" evidence="2">
    <location>
        <begin position="695"/>
        <end position="709"/>
    </location>
</feature>
<sequence>MPPLPVYVAPEWSGPPEGQTSFSLEVLKSGQVVDLIVLTTTTTTTSKVDDDDVVPKSRSYVTFGRHPLCDVVIEHPSSSRLHCVLQFKKNTKEMYLFDPGSTHGVFVNKRKLKKGIHAPIFVGDQIKFGESTRDYIVQGDEALMPECGLTNRELEKVKEIQKRREMEQRKDEEEKKMEEAAVAWGMASEEFEKKNMDEDDIDWRTHDVAKFTQNMRKAIEKVRQKEMKAENMRSEIERIKRKESSQEGGLTHGQVQQMHKNETALELLQEHIDEADERLNESLREVLGLASRNKTKEKRKKRKAIDSEDEEEDGFYDRTEKRASKKEEEKNNKKKKKNAKAKIFVETETAASLWEKKLNAESTLKSLQTSLEKARKDQESARIERERLDATEDADAMDIFTSDARKEACADTIQRLLKSIDEKEEELERHASLLEIADPHEEFKPGTSKGDALKAVVEKEKKEKEEAERKRKQELIEKMKAEKEKQMKEHEERLKVQKWEKEGQLLEKKTFTGGADGIGGANGGSGQDSAKAEKKRKIIERVEDEAPVVVDEEEKTRKKETSVKSLSPPPPSPATIVSEPKRDAIKLDDPGDGFLTPAQVKALADKQGGFGLQIRKKPTVAKNPSSNPRTTTTTTSHLGNVKTDEQIRSEAERKVELEMRKILSGGFGQDERDEDKEVNAKEKEEDDNWVAPIDQRGDGKTRLNEKLGY</sequence>
<feature type="region of interest" description="Disordered" evidence="2">
    <location>
        <begin position="609"/>
        <end position="649"/>
    </location>
</feature>
<gene>
    <name evidence="4" type="ORF">Bathy01g01780</name>
</gene>
<dbReference type="InterPro" id="IPR000253">
    <property type="entry name" value="FHA_dom"/>
</dbReference>
<dbReference type="InterPro" id="IPR050923">
    <property type="entry name" value="Cell_Proc_Reg/RNA_Proc"/>
</dbReference>
<feature type="compositionally biased region" description="Gly residues" evidence="2">
    <location>
        <begin position="514"/>
        <end position="526"/>
    </location>
</feature>
<feature type="compositionally biased region" description="Basic and acidic residues" evidence="2">
    <location>
        <begin position="315"/>
        <end position="331"/>
    </location>
</feature>
<organism evidence="4 5">
    <name type="scientific">Bathycoccus prasinos</name>
    <dbReference type="NCBI Taxonomy" id="41875"/>
    <lineage>
        <taxon>Eukaryota</taxon>
        <taxon>Viridiplantae</taxon>
        <taxon>Chlorophyta</taxon>
        <taxon>Mamiellophyceae</taxon>
        <taxon>Mamiellales</taxon>
        <taxon>Bathycoccaceae</taxon>
        <taxon>Bathycoccus</taxon>
    </lineage>
</organism>